<dbReference type="Proteomes" id="UP001265700">
    <property type="component" value="Unassembled WGS sequence"/>
</dbReference>
<evidence type="ECO:0000313" key="1">
    <source>
        <dbReference type="EMBL" id="MDR7153086.1"/>
    </source>
</evidence>
<reference evidence="1 2" key="1">
    <citation type="submission" date="2023-07" db="EMBL/GenBank/DDBJ databases">
        <title>Sorghum-associated microbial communities from plants grown in Nebraska, USA.</title>
        <authorList>
            <person name="Schachtman D."/>
        </authorList>
    </citation>
    <scope>NUCLEOTIDE SEQUENCE [LARGE SCALE GENOMIC DNA]</scope>
    <source>
        <strain evidence="1 2">4249</strain>
    </source>
</reference>
<sequence>MDASNTQAFDACLREALAQTREWTPRWIDKLRDALYQREGTVASLQEKQALVEARTTLDGYRDRITSRFLEYFAEAVHGSLASEGGSGRRLQTLSFDELELMGDEQVQETVELARVQQVVKMAADEELVALNTRMSSAQGHSRVRPEANPLRTEVVIGALMRAINGLHVDPVVRSRWLQMGAVGLGSELQKMYAHLSRQLDGMGVRPAGYNLIQAPDVRSPPKAPVHTESVTADSVLGSNALLTLDHLHQLLIGNLDQSGDRPSDQGVSGSGNAMVRTLAAEVVTFMLKRIHEDKRLMPSVRQVLLDMKPALLQLARSDPRFFADRQNPARRLLDTVTARSLAFTSEQDPGYEPFARQVRGIQRALEKPGADLASRFPKLLEELTQSQALAPEQAQARGLAVKTLVRVEQRNMLAERVANEFRARTDFERVPGVVRRFLTGPWAQVVAQARMDMPDTHSGDLSPSGSAAMRYTDMLPDLLWSSQLAQASRNRPRLIKVIPGVLRTLREGLDSIDYPRDQSEAFFQALMGLHEAAYKTQRPEMQQEPPVSLQVEEDLEPWIHPTEVRETGFMEDAFLESTTQPSFQDTQPMQRDWADIKADMTEKNQAISVGTWVDVWHEGQPLRAQLTWASPHNTMFLFTAGNGRSLSMTRRGLDNLLANNRLRVVANNGVIDEALDEIARQAWINSSKGG</sequence>
<proteinExistence type="predicted"/>
<dbReference type="EMBL" id="JAVDWU010000017">
    <property type="protein sequence ID" value="MDR7153086.1"/>
    <property type="molecule type" value="Genomic_DNA"/>
</dbReference>
<gene>
    <name evidence="1" type="ORF">J2W49_005066</name>
</gene>
<protein>
    <recommendedName>
        <fullName evidence="3">DUF1631 family protein</fullName>
    </recommendedName>
</protein>
<evidence type="ECO:0008006" key="3">
    <source>
        <dbReference type="Google" id="ProtNLM"/>
    </source>
</evidence>
<organism evidence="1 2">
    <name type="scientific">Hydrogenophaga palleronii</name>
    <dbReference type="NCBI Taxonomy" id="65655"/>
    <lineage>
        <taxon>Bacteria</taxon>
        <taxon>Pseudomonadati</taxon>
        <taxon>Pseudomonadota</taxon>
        <taxon>Betaproteobacteria</taxon>
        <taxon>Burkholderiales</taxon>
        <taxon>Comamonadaceae</taxon>
        <taxon>Hydrogenophaga</taxon>
    </lineage>
</organism>
<comment type="caution">
    <text evidence="1">The sequence shown here is derived from an EMBL/GenBank/DDBJ whole genome shotgun (WGS) entry which is preliminary data.</text>
</comment>
<name>A0ABU1WUS7_9BURK</name>
<evidence type="ECO:0000313" key="2">
    <source>
        <dbReference type="Proteomes" id="UP001265700"/>
    </source>
</evidence>
<accession>A0ABU1WUS7</accession>
<dbReference type="Pfam" id="PF07793">
    <property type="entry name" value="DUF1631"/>
    <property type="match status" value="2"/>
</dbReference>
<dbReference type="RefSeq" id="WP_310322508.1">
    <property type="nucleotide sequence ID" value="NZ_JAVDWU010000017.1"/>
</dbReference>
<keyword evidence="2" id="KW-1185">Reference proteome</keyword>
<dbReference type="InterPro" id="IPR012434">
    <property type="entry name" value="DUF1631"/>
</dbReference>